<evidence type="ECO:0000313" key="1">
    <source>
        <dbReference type="EMBL" id="KAK9911064.1"/>
    </source>
</evidence>
<accession>A0AAW1VRS7</accession>
<gene>
    <name evidence="1" type="ORF">M0R45_034988</name>
</gene>
<comment type="caution">
    <text evidence="1">The sequence shown here is derived from an EMBL/GenBank/DDBJ whole genome shotgun (WGS) entry which is preliminary data.</text>
</comment>
<dbReference type="Proteomes" id="UP001457282">
    <property type="component" value="Unassembled WGS sequence"/>
</dbReference>
<proteinExistence type="predicted"/>
<evidence type="ECO:0000313" key="2">
    <source>
        <dbReference type="Proteomes" id="UP001457282"/>
    </source>
</evidence>
<dbReference type="EMBL" id="JBEDUW010000007">
    <property type="protein sequence ID" value="KAK9911064.1"/>
    <property type="molecule type" value="Genomic_DNA"/>
</dbReference>
<protein>
    <submittedName>
        <fullName evidence="1">Uncharacterized protein</fullName>
    </submittedName>
</protein>
<name>A0AAW1VRS7_RUBAR</name>
<keyword evidence="2" id="KW-1185">Reference proteome</keyword>
<organism evidence="1 2">
    <name type="scientific">Rubus argutus</name>
    <name type="common">Southern blackberry</name>
    <dbReference type="NCBI Taxonomy" id="59490"/>
    <lineage>
        <taxon>Eukaryota</taxon>
        <taxon>Viridiplantae</taxon>
        <taxon>Streptophyta</taxon>
        <taxon>Embryophyta</taxon>
        <taxon>Tracheophyta</taxon>
        <taxon>Spermatophyta</taxon>
        <taxon>Magnoliopsida</taxon>
        <taxon>eudicotyledons</taxon>
        <taxon>Gunneridae</taxon>
        <taxon>Pentapetalae</taxon>
        <taxon>rosids</taxon>
        <taxon>fabids</taxon>
        <taxon>Rosales</taxon>
        <taxon>Rosaceae</taxon>
        <taxon>Rosoideae</taxon>
        <taxon>Rosoideae incertae sedis</taxon>
        <taxon>Rubus</taxon>
    </lineage>
</organism>
<sequence>MASLCPAMGFLHKLHCTATTTVSPEPKVVLQRTKFAQPTASTVLSVPRCRSLHHQRPASLSAPITSHQHRARARNHHHRSARVAAQSAAKESHQTRAQAAAAPLHNHICRFHPLPAPFNITAPPSIKSWRRSFTVSLC</sequence>
<reference evidence="1 2" key="1">
    <citation type="journal article" date="2023" name="G3 (Bethesda)">
        <title>A chromosome-length genome assembly and annotation of blackberry (Rubus argutus, cv. 'Hillquist').</title>
        <authorList>
            <person name="Bruna T."/>
            <person name="Aryal R."/>
            <person name="Dudchenko O."/>
            <person name="Sargent D.J."/>
            <person name="Mead D."/>
            <person name="Buti M."/>
            <person name="Cavallini A."/>
            <person name="Hytonen T."/>
            <person name="Andres J."/>
            <person name="Pham M."/>
            <person name="Weisz D."/>
            <person name="Mascagni F."/>
            <person name="Usai G."/>
            <person name="Natali L."/>
            <person name="Bassil N."/>
            <person name="Fernandez G.E."/>
            <person name="Lomsadze A."/>
            <person name="Armour M."/>
            <person name="Olukolu B."/>
            <person name="Poorten T."/>
            <person name="Britton C."/>
            <person name="Davik J."/>
            <person name="Ashrafi H."/>
            <person name="Aiden E.L."/>
            <person name="Borodovsky M."/>
            <person name="Worthington M."/>
        </authorList>
    </citation>
    <scope>NUCLEOTIDE SEQUENCE [LARGE SCALE GENOMIC DNA]</scope>
    <source>
        <strain evidence="1">PI 553951</strain>
    </source>
</reference>
<dbReference type="AlphaFoldDB" id="A0AAW1VRS7"/>